<name>A0A8S5LYE8_9CAUD</name>
<dbReference type="InterPro" id="IPR046075">
    <property type="entry name" value="DUF6093"/>
</dbReference>
<protein>
    <submittedName>
        <fullName evidence="1">Uncharacterized protein</fullName>
    </submittedName>
</protein>
<dbReference type="EMBL" id="BK014765">
    <property type="protein sequence ID" value="DAD74819.1"/>
    <property type="molecule type" value="Genomic_DNA"/>
</dbReference>
<sequence length="166" mass="18291">MMRVTLCWVPGSNRWVSAAMARYTSRQRVVPADWSLRLAPVVEQGMTAMVDVLAPAAVNPKAPLAGVVEKRVFTDVTCRIQELNRYADNVTGSVQDAATRDYLVQMPLRMWELHAGLRNHVLVVTASNIPGMHGKRFTVKQVMAGSLLGSIDLICGEMQNQRAGTK</sequence>
<reference evidence="1" key="1">
    <citation type="journal article" date="2021" name="Proc. Natl. Acad. Sci. U.S.A.">
        <title>A Catalog of Tens of Thousands of Viruses from Human Metagenomes Reveals Hidden Associations with Chronic Diseases.</title>
        <authorList>
            <person name="Tisza M.J."/>
            <person name="Buck C.B."/>
        </authorList>
    </citation>
    <scope>NUCLEOTIDE SEQUENCE</scope>
    <source>
        <strain evidence="1">CtZPw9</strain>
    </source>
</reference>
<evidence type="ECO:0000313" key="1">
    <source>
        <dbReference type="EMBL" id="DAD74819.1"/>
    </source>
</evidence>
<accession>A0A8S5LYE8</accession>
<dbReference type="Pfam" id="PF19586">
    <property type="entry name" value="DUF6093"/>
    <property type="match status" value="1"/>
</dbReference>
<organism evidence="1">
    <name type="scientific">Siphoviridae sp. ctZPw9</name>
    <dbReference type="NCBI Taxonomy" id="2826383"/>
    <lineage>
        <taxon>Viruses</taxon>
        <taxon>Duplodnaviria</taxon>
        <taxon>Heunggongvirae</taxon>
        <taxon>Uroviricota</taxon>
        <taxon>Caudoviricetes</taxon>
    </lineage>
</organism>
<proteinExistence type="predicted"/>